<keyword evidence="13 17" id="KW-0496">Mitochondrion</keyword>
<reference evidence="19" key="2">
    <citation type="submission" date="2020-11" db="EMBL/GenBank/DDBJ databases">
        <title>Conservation genetics of the critically endangered Liaoning Clawed Salamander.</title>
        <authorList>
            <person name="Zhou Y."/>
        </authorList>
    </citation>
    <scope>NUCLEOTIDE SEQUENCE</scope>
</reference>
<dbReference type="EMBL" id="MW289015">
    <property type="protein sequence ID" value="UHM25550.1"/>
    <property type="molecule type" value="Genomic_DNA"/>
</dbReference>
<keyword evidence="7 17" id="KW-0812">Transmembrane</keyword>
<dbReference type="EMBL" id="MW289016">
    <property type="protein sequence ID" value="UHM25563.1"/>
    <property type="molecule type" value="Genomic_DNA"/>
</dbReference>
<dbReference type="EMBL" id="MW289020">
    <property type="protein sequence ID" value="UHM25615.1"/>
    <property type="molecule type" value="Genomic_DNA"/>
</dbReference>
<dbReference type="EMBL" id="MW289025">
    <property type="protein sequence ID" value="UHM25680.1"/>
    <property type="molecule type" value="Genomic_DNA"/>
</dbReference>
<dbReference type="PANTHER" id="PTHR11434:SF0">
    <property type="entry name" value="NADH-UBIQUINONE OXIDOREDUCTASE CHAIN 4L"/>
    <property type="match status" value="1"/>
</dbReference>
<evidence type="ECO:0000256" key="15">
    <source>
        <dbReference type="ARBA" id="ARBA00043911"/>
    </source>
</evidence>
<keyword evidence="12 17" id="KW-0830">Ubiquinone</keyword>
<evidence type="ECO:0000256" key="17">
    <source>
        <dbReference type="RuleBase" id="RU004419"/>
    </source>
</evidence>
<dbReference type="RefSeq" id="YP_009131412.1">
    <property type="nucleotide sequence ID" value="NC_026854.1"/>
</dbReference>
<dbReference type="GO" id="GO:1902495">
    <property type="term" value="C:transmembrane transporter complex"/>
    <property type="evidence" value="ECO:0007669"/>
    <property type="project" value="UniProtKB-ARBA"/>
</dbReference>
<dbReference type="GO" id="GO:0042773">
    <property type="term" value="P:ATP synthesis coupled electron transport"/>
    <property type="evidence" value="ECO:0007669"/>
    <property type="project" value="UniProtKB-UniRule"/>
</dbReference>
<reference evidence="18" key="1">
    <citation type="submission" date="2014-03" db="EMBL/GenBank/DDBJ databases">
        <title>Complete mitochondrial genome comparison of two Chinese clawed salamanders.</title>
        <authorList>
            <person name="Ni G."/>
            <person name="Chen X."/>
            <person name="Wang W.-Z."/>
            <person name="Zhang Y.-P."/>
        </authorList>
    </citation>
    <scope>NUCLEOTIDE SEQUENCE</scope>
</reference>
<proteinExistence type="inferred from homology"/>
<keyword evidence="5 17" id="KW-0813">Transport</keyword>
<dbReference type="FunFam" id="1.10.287.3510:FF:000002">
    <property type="entry name" value="NADH-ubiquinone oxidoreductase chain 4L"/>
    <property type="match status" value="1"/>
</dbReference>
<dbReference type="EMBL" id="MW289029">
    <property type="protein sequence ID" value="UHM25732.1"/>
    <property type="molecule type" value="Genomic_DNA"/>
</dbReference>
<dbReference type="EMBL" id="MW289012">
    <property type="protein sequence ID" value="UHM25511.1"/>
    <property type="molecule type" value="Genomic_DNA"/>
</dbReference>
<sequence length="98" mass="10929">MSPTYMVFFTTFSLGIMGMALHRVHLLSALLCLEGMMLALFIALSLWSTQFEILSYFTLPMFMLTFSACEASVGLALMVATTRTHGTDHLKNLNLLQC</sequence>
<keyword evidence="11 17" id="KW-0520">NAD</keyword>
<dbReference type="EMBL" id="MW289028">
    <property type="protein sequence ID" value="UHM25719.1"/>
    <property type="molecule type" value="Genomic_DNA"/>
</dbReference>
<keyword evidence="8 17" id="KW-1278">Translocase</keyword>
<dbReference type="GO" id="GO:0016651">
    <property type="term" value="F:oxidoreductase activity, acting on NAD(P)H"/>
    <property type="evidence" value="ECO:0007669"/>
    <property type="project" value="InterPro"/>
</dbReference>
<dbReference type="EMBL" id="MW289008">
    <property type="protein sequence ID" value="UHM25459.1"/>
    <property type="molecule type" value="Genomic_DNA"/>
</dbReference>
<dbReference type="EMBL" id="MW289013">
    <property type="protein sequence ID" value="UHM25524.1"/>
    <property type="molecule type" value="Genomic_DNA"/>
</dbReference>
<comment type="catalytic activity">
    <reaction evidence="16">
        <text>a ubiquinone + NADH + 5 H(+)(in) = a ubiquinol + NAD(+) + 4 H(+)(out)</text>
        <dbReference type="Rhea" id="RHEA:29091"/>
        <dbReference type="Rhea" id="RHEA-COMP:9565"/>
        <dbReference type="Rhea" id="RHEA-COMP:9566"/>
        <dbReference type="ChEBI" id="CHEBI:15378"/>
        <dbReference type="ChEBI" id="CHEBI:16389"/>
        <dbReference type="ChEBI" id="CHEBI:17976"/>
        <dbReference type="ChEBI" id="CHEBI:57540"/>
        <dbReference type="ChEBI" id="CHEBI:57945"/>
        <dbReference type="EC" id="7.1.1.2"/>
    </reaction>
    <physiologicalReaction direction="left-to-right" evidence="16">
        <dbReference type="Rhea" id="RHEA:29092"/>
    </physiologicalReaction>
</comment>
<organism evidence="18">
    <name type="scientific">Onychodactylus zhaoermii</name>
    <dbReference type="NCBI Taxonomy" id="1248184"/>
    <lineage>
        <taxon>Eukaryota</taxon>
        <taxon>Metazoa</taxon>
        <taxon>Chordata</taxon>
        <taxon>Craniata</taxon>
        <taxon>Vertebrata</taxon>
        <taxon>Euteleostomi</taxon>
        <taxon>Amphibia</taxon>
        <taxon>Batrachia</taxon>
        <taxon>Caudata</taxon>
        <taxon>Cryptobranchoidea</taxon>
        <taxon>Hynobiidae</taxon>
        <taxon>Onychodactylus</taxon>
    </lineage>
</organism>
<evidence type="ECO:0000256" key="3">
    <source>
        <dbReference type="ARBA" id="ARBA00012944"/>
    </source>
</evidence>
<evidence type="ECO:0000256" key="4">
    <source>
        <dbReference type="ARBA" id="ARBA00016612"/>
    </source>
</evidence>
<evidence type="ECO:0000256" key="2">
    <source>
        <dbReference type="ARBA" id="ARBA00010519"/>
    </source>
</evidence>
<dbReference type="EMBL" id="MW289033">
    <property type="protein sequence ID" value="UHM25784.1"/>
    <property type="molecule type" value="Genomic_DNA"/>
</dbReference>
<dbReference type="CTD" id="4539"/>
<evidence type="ECO:0000256" key="1">
    <source>
        <dbReference type="ARBA" id="ARBA00004225"/>
    </source>
</evidence>
<dbReference type="AlphaFoldDB" id="A0A0E3DEP1"/>
<evidence type="ECO:0000256" key="7">
    <source>
        <dbReference type="ARBA" id="ARBA00022692"/>
    </source>
</evidence>
<name>A0A0E3DEP1_9AMPH</name>
<evidence type="ECO:0000256" key="6">
    <source>
        <dbReference type="ARBA" id="ARBA00022660"/>
    </source>
</evidence>
<dbReference type="EMBL" id="KJ627182">
    <property type="protein sequence ID" value="AIC83079.1"/>
    <property type="molecule type" value="Genomic_DNA"/>
</dbReference>
<keyword evidence="17" id="KW-0999">Mitochondrion inner membrane</keyword>
<keyword evidence="9 17" id="KW-0249">Electron transport</keyword>
<dbReference type="EMBL" id="MW289010">
    <property type="protein sequence ID" value="UHM25485.1"/>
    <property type="molecule type" value="Genomic_DNA"/>
</dbReference>
<geneLocation type="mitochondrion" evidence="18"/>
<keyword evidence="6 17" id="KW-0679">Respiratory chain</keyword>
<dbReference type="EMBL" id="MW289037">
    <property type="protein sequence ID" value="UHM25836.1"/>
    <property type="molecule type" value="Genomic_DNA"/>
</dbReference>
<dbReference type="InterPro" id="IPR001133">
    <property type="entry name" value="NADH_UbQ_OxRdtase_chain4L/K"/>
</dbReference>
<dbReference type="EMBL" id="MW289024">
    <property type="protein sequence ID" value="UHM25667.1"/>
    <property type="molecule type" value="Genomic_DNA"/>
</dbReference>
<evidence type="ECO:0000313" key="18">
    <source>
        <dbReference type="EMBL" id="AIC83079.1"/>
    </source>
</evidence>
<comment type="function">
    <text evidence="15">Core subunit of the mitochondrial membrane respiratory chain NADH dehydrogenase (Complex I) which catalyzes electron transfer from NADH through the respiratory chain, using ubiquinone as an electron acceptor. Part of the enzyme membrane arm which is embedded in the lipid bilayer and involved in proton translocation.</text>
</comment>
<evidence type="ECO:0000256" key="9">
    <source>
        <dbReference type="ARBA" id="ARBA00022982"/>
    </source>
</evidence>
<dbReference type="EMBL" id="MW289031">
    <property type="protein sequence ID" value="UHM25758.1"/>
    <property type="molecule type" value="Genomic_DNA"/>
</dbReference>
<dbReference type="EMBL" id="MW289021">
    <property type="protein sequence ID" value="UHM25628.1"/>
    <property type="molecule type" value="Genomic_DNA"/>
</dbReference>
<dbReference type="GO" id="GO:0030964">
    <property type="term" value="C:NADH dehydrogenase complex"/>
    <property type="evidence" value="ECO:0007669"/>
    <property type="project" value="TreeGrafter"/>
</dbReference>
<dbReference type="EMBL" id="MW289022">
    <property type="protein sequence ID" value="UHM25641.1"/>
    <property type="molecule type" value="Genomic_DNA"/>
</dbReference>
<dbReference type="EMBL" id="MW289023">
    <property type="protein sequence ID" value="UHM25654.1"/>
    <property type="molecule type" value="Genomic_DNA"/>
</dbReference>
<comment type="similarity">
    <text evidence="2 17">Belongs to the complex I subunit 4L family.</text>
</comment>
<evidence type="ECO:0000256" key="8">
    <source>
        <dbReference type="ARBA" id="ARBA00022967"/>
    </source>
</evidence>
<dbReference type="EMBL" id="MW289026">
    <property type="protein sequence ID" value="UHM25693.1"/>
    <property type="molecule type" value="Genomic_DNA"/>
</dbReference>
<dbReference type="EMBL" id="MW289019">
    <property type="protein sequence ID" value="UHM25602.1"/>
    <property type="molecule type" value="Genomic_DNA"/>
</dbReference>
<dbReference type="GO" id="GO:0098803">
    <property type="term" value="C:respiratory chain complex"/>
    <property type="evidence" value="ECO:0007669"/>
    <property type="project" value="UniProtKB-ARBA"/>
</dbReference>
<dbReference type="GeneID" id="24121413"/>
<dbReference type="EMBL" id="MW289034">
    <property type="protein sequence ID" value="UHM25797.1"/>
    <property type="molecule type" value="Genomic_DNA"/>
</dbReference>
<dbReference type="Gene3D" id="1.10.287.3510">
    <property type="match status" value="1"/>
</dbReference>
<dbReference type="EMBL" id="MW289036">
    <property type="protein sequence ID" value="UHM25823.1"/>
    <property type="molecule type" value="Genomic_DNA"/>
</dbReference>
<evidence type="ECO:0000256" key="13">
    <source>
        <dbReference type="ARBA" id="ARBA00023128"/>
    </source>
</evidence>
<accession>A0A0E3DEP1</accession>
<keyword evidence="10 17" id="KW-1133">Transmembrane helix</keyword>
<evidence type="ECO:0000256" key="5">
    <source>
        <dbReference type="ARBA" id="ARBA00022448"/>
    </source>
</evidence>
<dbReference type="EMBL" id="MW289027">
    <property type="protein sequence ID" value="UHM25706.1"/>
    <property type="molecule type" value="Genomic_DNA"/>
</dbReference>
<dbReference type="EMBL" id="MW289009">
    <property type="protein sequence ID" value="UHM25472.1"/>
    <property type="molecule type" value="Genomic_DNA"/>
</dbReference>
<dbReference type="EMBL" id="MW289018">
    <property type="protein sequence ID" value="UHM25589.1"/>
    <property type="molecule type" value="Genomic_DNA"/>
</dbReference>
<feature type="transmembrane region" description="Helical" evidence="17">
    <location>
        <begin position="29"/>
        <end position="47"/>
    </location>
</feature>
<dbReference type="PANTHER" id="PTHR11434">
    <property type="entry name" value="NADH-UBIQUINONE OXIDOREDUCTASE SUBUNIT ND4L"/>
    <property type="match status" value="1"/>
</dbReference>
<dbReference type="Pfam" id="PF00420">
    <property type="entry name" value="Oxidored_q2"/>
    <property type="match status" value="1"/>
</dbReference>
<evidence type="ECO:0000256" key="12">
    <source>
        <dbReference type="ARBA" id="ARBA00023075"/>
    </source>
</evidence>
<dbReference type="EMBL" id="MW289030">
    <property type="protein sequence ID" value="UHM25745.1"/>
    <property type="molecule type" value="Genomic_DNA"/>
</dbReference>
<evidence type="ECO:0000256" key="16">
    <source>
        <dbReference type="ARBA" id="ARBA00048769"/>
    </source>
</evidence>
<evidence type="ECO:0000313" key="19">
    <source>
        <dbReference type="EMBL" id="UHM25433.1"/>
    </source>
</evidence>
<dbReference type="EMBL" id="MW289017">
    <property type="protein sequence ID" value="UHM25576.1"/>
    <property type="molecule type" value="Genomic_DNA"/>
</dbReference>
<protein>
    <recommendedName>
        <fullName evidence="4 17">NADH-ubiquinone oxidoreductase chain 4L</fullName>
        <ecNumber evidence="3 17">7.1.1.2</ecNumber>
    </recommendedName>
</protein>
<dbReference type="EMBL" id="MW289007">
    <property type="protein sequence ID" value="UHM25446.1"/>
    <property type="molecule type" value="Genomic_DNA"/>
</dbReference>
<dbReference type="GO" id="GO:0005743">
    <property type="term" value="C:mitochondrial inner membrane"/>
    <property type="evidence" value="ECO:0007669"/>
    <property type="project" value="UniProtKB-SubCell"/>
</dbReference>
<dbReference type="EMBL" id="MW289035">
    <property type="protein sequence ID" value="UHM25810.1"/>
    <property type="molecule type" value="Genomic_DNA"/>
</dbReference>
<feature type="transmembrane region" description="Helical" evidence="17">
    <location>
        <begin position="53"/>
        <end position="80"/>
    </location>
</feature>
<evidence type="ECO:0000256" key="14">
    <source>
        <dbReference type="ARBA" id="ARBA00023136"/>
    </source>
</evidence>
<comment type="subcellular location">
    <subcellularLocation>
        <location evidence="17">Mitochondrion inner membrane</location>
        <topology evidence="17">Multi-pass membrane protein</topology>
    </subcellularLocation>
    <subcellularLocation>
        <location evidence="1">Mitochondrion membrane</location>
        <topology evidence="1">Multi-pass membrane protein</topology>
    </subcellularLocation>
</comment>
<dbReference type="EMBL" id="MW289032">
    <property type="protein sequence ID" value="UHM25771.1"/>
    <property type="molecule type" value="Genomic_DNA"/>
</dbReference>
<evidence type="ECO:0000256" key="10">
    <source>
        <dbReference type="ARBA" id="ARBA00022989"/>
    </source>
</evidence>
<dbReference type="GO" id="GO:0008137">
    <property type="term" value="F:NADH dehydrogenase (ubiquinone) activity"/>
    <property type="evidence" value="ECO:0007669"/>
    <property type="project" value="UniProtKB-EC"/>
</dbReference>
<evidence type="ECO:0000256" key="11">
    <source>
        <dbReference type="ARBA" id="ARBA00023027"/>
    </source>
</evidence>
<dbReference type="EMBL" id="MW289011">
    <property type="protein sequence ID" value="UHM25498.1"/>
    <property type="molecule type" value="Genomic_DNA"/>
</dbReference>
<dbReference type="EC" id="7.1.1.2" evidence="3 17"/>
<dbReference type="EMBL" id="MW289006">
    <property type="protein sequence ID" value="UHM25433.1"/>
    <property type="molecule type" value="Genomic_DNA"/>
</dbReference>
<dbReference type="EMBL" id="MW289014">
    <property type="protein sequence ID" value="UHM25537.1"/>
    <property type="molecule type" value="Genomic_DNA"/>
</dbReference>
<feature type="transmembrane region" description="Helical" evidence="17">
    <location>
        <begin position="6"/>
        <end position="22"/>
    </location>
</feature>
<keyword evidence="14 17" id="KW-0472">Membrane</keyword>
<dbReference type="InterPro" id="IPR039428">
    <property type="entry name" value="NUOK/Mnh_C1-like"/>
</dbReference>
<gene>
    <name evidence="18" type="primary">ND4L</name>
    <name evidence="19" type="synonym">NADH4L</name>
</gene>